<evidence type="ECO:0000313" key="8">
    <source>
        <dbReference type="Proteomes" id="UP000750711"/>
    </source>
</evidence>
<evidence type="ECO:0000256" key="2">
    <source>
        <dbReference type="ARBA" id="ARBA00022833"/>
    </source>
</evidence>
<protein>
    <recommendedName>
        <fullName evidence="9">Transcription factor domain-containing protein</fullName>
    </recommendedName>
</protein>
<evidence type="ECO:0000256" key="5">
    <source>
        <dbReference type="ARBA" id="ARBA00023242"/>
    </source>
</evidence>
<keyword evidence="8" id="KW-1185">Reference proteome</keyword>
<keyword evidence="1" id="KW-0479">Metal-binding</keyword>
<evidence type="ECO:0000313" key="7">
    <source>
        <dbReference type="EMBL" id="KAH0553455.1"/>
    </source>
</evidence>
<feature type="compositionally biased region" description="Low complexity" evidence="6">
    <location>
        <begin position="1"/>
        <end position="24"/>
    </location>
</feature>
<keyword evidence="5" id="KW-0539">Nucleus</keyword>
<dbReference type="GO" id="GO:0008270">
    <property type="term" value="F:zinc ion binding"/>
    <property type="evidence" value="ECO:0007669"/>
    <property type="project" value="InterPro"/>
</dbReference>
<dbReference type="PANTHER" id="PTHR47660:SF2">
    <property type="entry name" value="TRANSCRIPTION FACTOR WITH C2H2 AND ZN(2)-CYS(6) DNA BINDING DOMAIN (EUROFUNG)"/>
    <property type="match status" value="1"/>
</dbReference>
<sequence length="833" mass="93177">MPDQPSSASSASHSGENSSSSSVSPPMHNGVSPRMRSGVVNILPREENTNSHSEQSPPKDHPSAVRANSPPIPNDFTQMTPLSGYNEFRDISDRDSQQYMMDWSMLPTLPLGYDTGRSDILSPPGAESNSLVNGDVCGANGFIQSIEALSSPMPPRTEPAFSNSDLGSPLMYSGHVVGSVIMDNMSVVQEIEVVTAQEGWPAFRCNPPVPSSTCPRTARYHLERLEHILSSYEAWDTWDVTVGDTNFVNNGEISIAQFAPGTRDKILAITQSFLHKALEIHRVDHGTPGSYGSPNSNNSRFIILPPSNVLEDFLRSYVNTFEHYYTLVSAGELNANELMMQLGNDKAASLLILLMMAQGAMVIPNTQARHLTGGLAEACRISLFDIIEKDILLSADPTVLRCALLFTIQAAWSGDKWHMDIAMGQRGMYIAMLKHAGMLEPRQMSLPPYNRSSPDMVWRSWREWIKNESRSRLIYSWVMAEQELSLFHDTASMFSITELGSAMPDADRLWNAKSPSQWLEIFERTYDFSGGYQAGLIPRTYPLSLRELFRHFLDDDIVRQNMQLSPLQLRLLLQPLQGLVWHLRQLLSCFSDSVGSRKGSRTVTKASTMVRLEEVQTLLQRWYDLSDHFTKNSTSCPVTQANLVMFHLISLNAVTSFTGIEQLARREGFDGTYPQLIMLQRRCIQETEEAYVHCGQVLRLIRGMQKAIRPPWWPAAVYRVCLVLWTGGMSQSEFVPQGSVSMYADAGSSFAIDNLPLDHHSINQYLGNRGSGVPMLTKRDGSLISFDNPNNILLHCIDILEEGVPTRFSEGIKNKLKRMFDGWSNIQINPSVR</sequence>
<accession>A0A9P8IIL5</accession>
<organism evidence="7 8">
    <name type="scientific">Trichoglossum hirsutum</name>
    <dbReference type="NCBI Taxonomy" id="265104"/>
    <lineage>
        <taxon>Eukaryota</taxon>
        <taxon>Fungi</taxon>
        <taxon>Dikarya</taxon>
        <taxon>Ascomycota</taxon>
        <taxon>Pezizomycotina</taxon>
        <taxon>Geoglossomycetes</taxon>
        <taxon>Geoglossales</taxon>
        <taxon>Geoglossaceae</taxon>
        <taxon>Trichoglossum</taxon>
    </lineage>
</organism>
<reference evidence="7" key="1">
    <citation type="submission" date="2021-03" db="EMBL/GenBank/DDBJ databases">
        <title>Comparative genomics and phylogenomic investigation of the class Geoglossomycetes provide insights into ecological specialization and systematics.</title>
        <authorList>
            <person name="Melie T."/>
            <person name="Pirro S."/>
            <person name="Miller A.N."/>
            <person name="Quandt A."/>
        </authorList>
    </citation>
    <scope>NUCLEOTIDE SEQUENCE</scope>
    <source>
        <strain evidence="7">CAQ_001_2017</strain>
    </source>
</reference>
<evidence type="ECO:0000256" key="1">
    <source>
        <dbReference type="ARBA" id="ARBA00022723"/>
    </source>
</evidence>
<gene>
    <name evidence="7" type="ORF">GP486_006474</name>
</gene>
<feature type="region of interest" description="Disordered" evidence="6">
    <location>
        <begin position="1"/>
        <end position="83"/>
    </location>
</feature>
<dbReference type="CDD" id="cd12148">
    <property type="entry name" value="fungal_TF_MHR"/>
    <property type="match status" value="1"/>
</dbReference>
<keyword evidence="4" id="KW-0804">Transcription</keyword>
<keyword evidence="3" id="KW-0805">Transcription regulation</keyword>
<dbReference type="GO" id="GO:0003677">
    <property type="term" value="F:DNA binding"/>
    <property type="evidence" value="ECO:0007669"/>
    <property type="project" value="InterPro"/>
</dbReference>
<evidence type="ECO:0000256" key="3">
    <source>
        <dbReference type="ARBA" id="ARBA00023015"/>
    </source>
</evidence>
<evidence type="ECO:0000256" key="4">
    <source>
        <dbReference type="ARBA" id="ARBA00023163"/>
    </source>
</evidence>
<name>A0A9P8IIL5_9PEZI</name>
<dbReference type="Proteomes" id="UP000750711">
    <property type="component" value="Unassembled WGS sequence"/>
</dbReference>
<comment type="caution">
    <text evidence="7">The sequence shown here is derived from an EMBL/GenBank/DDBJ whole genome shotgun (WGS) entry which is preliminary data.</text>
</comment>
<evidence type="ECO:0008006" key="9">
    <source>
        <dbReference type="Google" id="ProtNLM"/>
    </source>
</evidence>
<proteinExistence type="predicted"/>
<evidence type="ECO:0000256" key="6">
    <source>
        <dbReference type="SAM" id="MobiDB-lite"/>
    </source>
</evidence>
<dbReference type="PANTHER" id="PTHR47660">
    <property type="entry name" value="TRANSCRIPTION FACTOR WITH C2H2 AND ZN(2)-CYS(6) DNA BINDING DOMAIN (EUROFUNG)-RELATED-RELATED"/>
    <property type="match status" value="1"/>
</dbReference>
<dbReference type="EMBL" id="JAGHQM010001466">
    <property type="protein sequence ID" value="KAH0553455.1"/>
    <property type="molecule type" value="Genomic_DNA"/>
</dbReference>
<keyword evidence="2" id="KW-0862">Zinc</keyword>
<dbReference type="GO" id="GO:0006351">
    <property type="term" value="P:DNA-templated transcription"/>
    <property type="evidence" value="ECO:0007669"/>
    <property type="project" value="InterPro"/>
</dbReference>
<dbReference type="AlphaFoldDB" id="A0A9P8IIL5"/>